<evidence type="ECO:0000313" key="2">
    <source>
        <dbReference type="Proteomes" id="UP000199558"/>
    </source>
</evidence>
<protein>
    <submittedName>
        <fullName evidence="1">Uncharacterized protein</fullName>
    </submittedName>
</protein>
<dbReference type="Proteomes" id="UP000199558">
    <property type="component" value="Unassembled WGS sequence"/>
</dbReference>
<name>A0A1A9BCC4_9ACTN</name>
<sequence length="155" mass="16989">MRYQIHFEGELPADALRRFLHQEYGVASEAVYVGRIEDRAVDDPRPVAMLTPPDEDEGFGWILTGDTALADATGQGERDLAVTLARTFGVRALVDDGSIHPDRWLLVSTDGSSGRVLTDEDAAADGDLRIVHALEPISGEPQLAVVPPPEWTRDW</sequence>
<dbReference type="RefSeq" id="WP_091574715.1">
    <property type="nucleotide sequence ID" value="NZ_FLRH01000003.1"/>
</dbReference>
<evidence type="ECO:0000313" key="1">
    <source>
        <dbReference type="EMBL" id="SBT66808.1"/>
    </source>
</evidence>
<dbReference type="OrthoDB" id="3391859at2"/>
<organism evidence="1 2">
    <name type="scientific">Micromonospora sediminicola</name>
    <dbReference type="NCBI Taxonomy" id="946078"/>
    <lineage>
        <taxon>Bacteria</taxon>
        <taxon>Bacillati</taxon>
        <taxon>Actinomycetota</taxon>
        <taxon>Actinomycetes</taxon>
        <taxon>Micromonosporales</taxon>
        <taxon>Micromonosporaceae</taxon>
        <taxon>Micromonospora</taxon>
    </lineage>
</organism>
<reference evidence="2" key="1">
    <citation type="submission" date="2016-06" db="EMBL/GenBank/DDBJ databases">
        <authorList>
            <person name="Varghese N."/>
            <person name="Submissions Spin"/>
        </authorList>
    </citation>
    <scope>NUCLEOTIDE SEQUENCE [LARGE SCALE GENOMIC DNA]</scope>
    <source>
        <strain evidence="2">DSM 45794</strain>
    </source>
</reference>
<proteinExistence type="predicted"/>
<dbReference type="EMBL" id="FLRH01000003">
    <property type="protein sequence ID" value="SBT66808.1"/>
    <property type="molecule type" value="Genomic_DNA"/>
</dbReference>
<dbReference type="AlphaFoldDB" id="A0A1A9BCC4"/>
<keyword evidence="2" id="KW-1185">Reference proteome</keyword>
<gene>
    <name evidence="1" type="ORF">GA0070622_3836</name>
</gene>
<accession>A0A1A9BCC4</accession>